<dbReference type="PANTHER" id="PTHR47436:SF1">
    <property type="entry name" value="SET DOMAIN-CONTAINING PROTEIN"/>
    <property type="match status" value="1"/>
</dbReference>
<dbReference type="Pfam" id="PF00856">
    <property type="entry name" value="SET"/>
    <property type="match status" value="1"/>
</dbReference>
<dbReference type="InterPro" id="IPR001214">
    <property type="entry name" value="SET_dom"/>
</dbReference>
<evidence type="ECO:0000313" key="2">
    <source>
        <dbReference type="EMBL" id="KAL1529564.1"/>
    </source>
</evidence>
<dbReference type="EMBL" id="JBGBPQ010000001">
    <property type="protein sequence ID" value="KAL1529564.1"/>
    <property type="molecule type" value="Genomic_DNA"/>
</dbReference>
<organism evidence="2 3">
    <name type="scientific">Prymnesium parvum</name>
    <name type="common">Toxic golden alga</name>
    <dbReference type="NCBI Taxonomy" id="97485"/>
    <lineage>
        <taxon>Eukaryota</taxon>
        <taxon>Haptista</taxon>
        <taxon>Haptophyta</taxon>
        <taxon>Prymnesiophyceae</taxon>
        <taxon>Prymnesiales</taxon>
        <taxon>Prymnesiaceae</taxon>
        <taxon>Prymnesium</taxon>
    </lineage>
</organism>
<gene>
    <name evidence="2" type="ORF">AB1Y20_000508</name>
</gene>
<dbReference type="GO" id="GO:0008168">
    <property type="term" value="F:methyltransferase activity"/>
    <property type="evidence" value="ECO:0007669"/>
    <property type="project" value="InterPro"/>
</dbReference>
<dbReference type="SUPFAM" id="SSF82199">
    <property type="entry name" value="SET domain"/>
    <property type="match status" value="1"/>
</dbReference>
<keyword evidence="3" id="KW-1185">Reference proteome</keyword>
<protein>
    <recommendedName>
        <fullName evidence="1">SET domain-containing protein</fullName>
    </recommendedName>
</protein>
<sequence>MLLASRRARRGARLLTEAPLLTMQLPHSAAEVLACAWCLRPLGTLTRQLAHLAAPHPPASPWELPLDEADDVIAPAVPCAGGCAALFCASGCAEAAAAAGHRWLCVPPAAAHARQYERFRAHALAEYDGFFLFGAQAGTPQAPRFCLASPQLPARAPLLAQPLAPPLLCSLSARLAPPLAPPLASPRLSHLRASLPSPLPAPTSFAPHPAPRSPQIACHILHALLERKPEPSCPADCTSGGTPCAACVQRASAPFSAFCRGLWWEISCVGAEEESREALKSSAARALRLLLALLRAAGVAPAPLAWLRLDVWGELLGLARQNSLCVELANPTRHFVQTLREWQRCHGGGGGGGGVRALLAALPPVAECVVGTALYSRLARLNHSCAPNAHVRFDRSGGHEADVVATRDIEEGEEVTISYIDCNERARVRERREELADYGFVCDCRKCEVELGWERRLRPRRDALDAP</sequence>
<reference evidence="2 3" key="1">
    <citation type="journal article" date="2024" name="Science">
        <title>Giant polyketide synthase enzymes in the biosynthesis of giant marine polyether toxins.</title>
        <authorList>
            <person name="Fallon T.R."/>
            <person name="Shende V.V."/>
            <person name="Wierzbicki I.H."/>
            <person name="Pendleton A.L."/>
            <person name="Watervoot N.F."/>
            <person name="Auber R.P."/>
            <person name="Gonzalez D.J."/>
            <person name="Wisecaver J.H."/>
            <person name="Moore B.S."/>
        </authorList>
    </citation>
    <scope>NUCLEOTIDE SEQUENCE [LARGE SCALE GENOMIC DNA]</scope>
    <source>
        <strain evidence="2 3">12B1</strain>
    </source>
</reference>
<dbReference type="Proteomes" id="UP001515480">
    <property type="component" value="Unassembled WGS sequence"/>
</dbReference>
<dbReference type="Gene3D" id="2.170.270.10">
    <property type="entry name" value="SET domain"/>
    <property type="match status" value="1"/>
</dbReference>
<dbReference type="AlphaFoldDB" id="A0AB34K6Q9"/>
<evidence type="ECO:0000313" key="3">
    <source>
        <dbReference type="Proteomes" id="UP001515480"/>
    </source>
</evidence>
<dbReference type="CDD" id="cd20071">
    <property type="entry name" value="SET_SMYD"/>
    <property type="match status" value="1"/>
</dbReference>
<evidence type="ECO:0000259" key="1">
    <source>
        <dbReference type="PROSITE" id="PS50280"/>
    </source>
</evidence>
<dbReference type="PROSITE" id="PS50280">
    <property type="entry name" value="SET"/>
    <property type="match status" value="1"/>
</dbReference>
<dbReference type="InterPro" id="IPR046341">
    <property type="entry name" value="SET_dom_sf"/>
</dbReference>
<dbReference type="PANTHER" id="PTHR47436">
    <property type="entry name" value="HISTONE-LYSINE N-METHYLTRANSFERASE ATXR2"/>
    <property type="match status" value="1"/>
</dbReference>
<accession>A0AB34K6Q9</accession>
<comment type="caution">
    <text evidence="2">The sequence shown here is derived from an EMBL/GenBank/DDBJ whole genome shotgun (WGS) entry which is preliminary data.</text>
</comment>
<dbReference type="InterPro" id="IPR044237">
    <property type="entry name" value="ATXR2-like"/>
</dbReference>
<feature type="domain" description="SET" evidence="1">
    <location>
        <begin position="331"/>
        <end position="420"/>
    </location>
</feature>
<proteinExistence type="predicted"/>
<name>A0AB34K6Q9_PRYPA</name>